<comment type="similarity">
    <text evidence="11">In the N-terminal section; belongs to the SecD/SecF family. SecD subfamily.</text>
</comment>
<keyword evidence="5 12" id="KW-0653">Protein transport</keyword>
<evidence type="ECO:0000256" key="8">
    <source>
        <dbReference type="ARBA" id="ARBA00023136"/>
    </source>
</evidence>
<feature type="transmembrane region" description="Helical" evidence="12">
    <location>
        <begin position="181"/>
        <end position="202"/>
    </location>
</feature>
<keyword evidence="7 12" id="KW-0811">Translocation</keyword>
<sequence>MRFDIVRRRKWFFLLSGTITVAGLIVMLVFGLNLGTDFKAGSRVQVQFTQPFHTSAVAAVFAKANLPLGASAITTAGTQNSMAVIRLGYELNAQQENTLNHMFKTSFPGYVGTQYDSVSPIIAQEQSQTAVWAVVFASIGIVVYVALRFEYRFAIAGIVALLHDAFIVISVFALLRIPVDLPFIAAVLTIVGYSINDTIVIFDRIRENLKGAKLKSLADLEQLVDHSLWQTMTRSINTVLTVLFAAIMLYFFGGDPIHNFCFALLVGLISGAYSSIFIASPIWVVWRSRSLRREQKAA</sequence>
<keyword evidence="6 12" id="KW-1133">Transmembrane helix</keyword>
<evidence type="ECO:0000256" key="4">
    <source>
        <dbReference type="ARBA" id="ARBA00022692"/>
    </source>
</evidence>
<feature type="domain" description="Protein export membrane protein SecD/SecF C-terminal" evidence="13">
    <location>
        <begin position="103"/>
        <end position="288"/>
    </location>
</feature>
<feature type="transmembrane region" description="Helical" evidence="12">
    <location>
        <begin position="235"/>
        <end position="252"/>
    </location>
</feature>
<dbReference type="InterPro" id="IPR048634">
    <property type="entry name" value="SecD_SecF_C"/>
</dbReference>
<keyword evidence="8 12" id="KW-0472">Membrane</keyword>
<accession>A0A117SX46</accession>
<dbReference type="PRINTS" id="PR01755">
    <property type="entry name" value="SECFTRNLCASE"/>
</dbReference>
<keyword evidence="3 12" id="KW-1003">Cell membrane</keyword>
<dbReference type="GO" id="GO:0015450">
    <property type="term" value="F:protein-transporting ATPase activity"/>
    <property type="evidence" value="ECO:0007669"/>
    <property type="project" value="InterPro"/>
</dbReference>
<dbReference type="OrthoDB" id="9805019at2"/>
<dbReference type="GO" id="GO:0005886">
    <property type="term" value="C:plasma membrane"/>
    <property type="evidence" value="ECO:0007669"/>
    <property type="project" value="UniProtKB-SubCell"/>
</dbReference>
<evidence type="ECO:0000259" key="13">
    <source>
        <dbReference type="Pfam" id="PF02355"/>
    </source>
</evidence>
<evidence type="ECO:0000256" key="2">
    <source>
        <dbReference type="ARBA" id="ARBA00022448"/>
    </source>
</evidence>
<dbReference type="SUPFAM" id="SSF82866">
    <property type="entry name" value="Multidrug efflux transporter AcrB transmembrane domain"/>
    <property type="match status" value="1"/>
</dbReference>
<keyword evidence="15" id="KW-1185">Reference proteome</keyword>
<dbReference type="PANTHER" id="PTHR30081">
    <property type="entry name" value="PROTEIN-EXPORT MEMBRANE PROTEIN SEC"/>
    <property type="match status" value="1"/>
</dbReference>
<evidence type="ECO:0000256" key="9">
    <source>
        <dbReference type="ARBA" id="ARBA00059018"/>
    </source>
</evidence>
<dbReference type="InterPro" id="IPR022645">
    <property type="entry name" value="SecD/SecF_bac"/>
</dbReference>
<evidence type="ECO:0000256" key="1">
    <source>
        <dbReference type="ARBA" id="ARBA00004651"/>
    </source>
</evidence>
<dbReference type="RefSeq" id="WP_067719566.1">
    <property type="nucleotide sequence ID" value="NZ_LPVJ01000070.1"/>
</dbReference>
<evidence type="ECO:0000256" key="7">
    <source>
        <dbReference type="ARBA" id="ARBA00023010"/>
    </source>
</evidence>
<protein>
    <recommendedName>
        <fullName evidence="12">Protein-export membrane protein SecF</fullName>
    </recommendedName>
</protein>
<comment type="similarity">
    <text evidence="10">In the C-terminal section; belongs to the SecD/SecF family. SecF subfamily.</text>
</comment>
<dbReference type="InterPro" id="IPR022813">
    <property type="entry name" value="SecD/SecF_arch_bac"/>
</dbReference>
<dbReference type="GO" id="GO:0065002">
    <property type="term" value="P:intracellular protein transmembrane transport"/>
    <property type="evidence" value="ECO:0007669"/>
    <property type="project" value="UniProtKB-UniRule"/>
</dbReference>
<keyword evidence="4 12" id="KW-0812">Transmembrane</keyword>
<evidence type="ECO:0000313" key="14">
    <source>
        <dbReference type="EMBL" id="KUO94833.1"/>
    </source>
</evidence>
<evidence type="ECO:0000256" key="12">
    <source>
        <dbReference type="HAMAP-Rule" id="MF_01464"/>
    </source>
</evidence>
<dbReference type="InterPro" id="IPR022646">
    <property type="entry name" value="SecD/SecF_CS"/>
</dbReference>
<evidence type="ECO:0000256" key="6">
    <source>
        <dbReference type="ARBA" id="ARBA00022989"/>
    </source>
</evidence>
<dbReference type="Pfam" id="PF02355">
    <property type="entry name" value="SecD_SecF_C"/>
    <property type="match status" value="1"/>
</dbReference>
<feature type="transmembrane region" description="Helical" evidence="12">
    <location>
        <begin position="264"/>
        <end position="286"/>
    </location>
</feature>
<evidence type="ECO:0000256" key="5">
    <source>
        <dbReference type="ARBA" id="ARBA00022927"/>
    </source>
</evidence>
<gene>
    <name evidence="12" type="primary">secF</name>
    <name evidence="14" type="ORF">ATW55_10515</name>
</gene>
<dbReference type="NCBIfam" id="TIGR00916">
    <property type="entry name" value="2A0604s01"/>
    <property type="match status" value="1"/>
</dbReference>
<reference evidence="14 15" key="1">
    <citation type="submission" date="2015-12" db="EMBL/GenBank/DDBJ databases">
        <title>Draft genome sequence of Acidibacillus ferrooxidans ITV001, isolated from a chalcopyrite acid mine drainage site in Brazil.</title>
        <authorList>
            <person name="Dall'Agnol H."/>
            <person name="Nancucheo I."/>
            <person name="Johnson B."/>
            <person name="Oliveira R."/>
            <person name="Leite L."/>
            <person name="Pylro V."/>
            <person name="Nunes G.L."/>
            <person name="Tzotzos G."/>
            <person name="Fernandes G.R."/>
            <person name="Dutra J."/>
            <person name="Orellana S.C."/>
            <person name="Oliveira G."/>
        </authorList>
    </citation>
    <scope>NUCLEOTIDE SEQUENCE [LARGE SCALE GENOMIC DNA]</scope>
    <source>
        <strain evidence="15">ITV01</strain>
    </source>
</reference>
<dbReference type="GO" id="GO:0006605">
    <property type="term" value="P:protein targeting"/>
    <property type="evidence" value="ECO:0007669"/>
    <property type="project" value="UniProtKB-UniRule"/>
</dbReference>
<feature type="transmembrane region" description="Helical" evidence="12">
    <location>
        <begin position="154"/>
        <end position="175"/>
    </location>
</feature>
<comment type="subunit">
    <text evidence="12">Forms a complex with SecD. Part of the essential Sec protein translocation apparatus which comprises SecA, SecYEG and auxiliary proteins SecDF. Other proteins may also be involved.</text>
</comment>
<dbReference type="PANTHER" id="PTHR30081:SF8">
    <property type="entry name" value="PROTEIN TRANSLOCASE SUBUNIT SECF"/>
    <property type="match status" value="1"/>
</dbReference>
<evidence type="ECO:0000256" key="3">
    <source>
        <dbReference type="ARBA" id="ARBA00022475"/>
    </source>
</evidence>
<evidence type="ECO:0000256" key="11">
    <source>
        <dbReference type="ARBA" id="ARBA00061053"/>
    </source>
</evidence>
<dbReference type="InterPro" id="IPR005665">
    <property type="entry name" value="SecF_bac"/>
</dbReference>
<feature type="transmembrane region" description="Helical" evidence="12">
    <location>
        <begin position="12"/>
        <end position="32"/>
    </location>
</feature>
<evidence type="ECO:0000256" key="10">
    <source>
        <dbReference type="ARBA" id="ARBA00060856"/>
    </source>
</evidence>
<dbReference type="InterPro" id="IPR055344">
    <property type="entry name" value="SecD_SecF_C_bact"/>
</dbReference>
<dbReference type="Pfam" id="PF07549">
    <property type="entry name" value="Sec_GG"/>
    <property type="match status" value="1"/>
</dbReference>
<evidence type="ECO:0000313" key="15">
    <source>
        <dbReference type="Proteomes" id="UP000053557"/>
    </source>
</evidence>
<dbReference type="AlphaFoldDB" id="A0A117SX46"/>
<dbReference type="Proteomes" id="UP000053557">
    <property type="component" value="Unassembled WGS sequence"/>
</dbReference>
<dbReference type="EMBL" id="LPVJ01000070">
    <property type="protein sequence ID" value="KUO94833.1"/>
    <property type="molecule type" value="Genomic_DNA"/>
</dbReference>
<feature type="transmembrane region" description="Helical" evidence="12">
    <location>
        <begin position="129"/>
        <end position="147"/>
    </location>
</feature>
<dbReference type="Gene3D" id="1.20.1640.10">
    <property type="entry name" value="Multidrug efflux transporter AcrB transmembrane domain"/>
    <property type="match status" value="1"/>
</dbReference>
<name>A0A117SX46_9BACL</name>
<proteinExistence type="inferred from homology"/>
<comment type="subcellular location">
    <subcellularLocation>
        <location evidence="1 12">Cell membrane</location>
        <topology evidence="1 12">Multi-pass membrane protein</topology>
    </subcellularLocation>
</comment>
<dbReference type="GO" id="GO:0043952">
    <property type="term" value="P:protein transport by the Sec complex"/>
    <property type="evidence" value="ECO:0007669"/>
    <property type="project" value="UniProtKB-UniRule"/>
</dbReference>
<organism evidence="14 15">
    <name type="scientific">Ferroacidibacillus organovorans</name>
    <dbReference type="NCBI Taxonomy" id="1765683"/>
    <lineage>
        <taxon>Bacteria</taxon>
        <taxon>Bacillati</taxon>
        <taxon>Bacillota</taxon>
        <taxon>Bacilli</taxon>
        <taxon>Bacillales</taxon>
        <taxon>Alicyclobacillaceae</taxon>
        <taxon>Ferroacidibacillus</taxon>
    </lineage>
</organism>
<comment type="similarity">
    <text evidence="12">Belongs to the SecD/SecF family. SecF subfamily.</text>
</comment>
<comment type="function">
    <text evidence="9 12">Part of the Sec protein translocase complex. Interacts with the SecYEG preprotein conducting channel. SecDF uses the proton motive force (PMF) to complete protein translocation after the ATP-dependent function of SecA.</text>
</comment>
<dbReference type="NCBIfam" id="TIGR00966">
    <property type="entry name" value="transloc_SecF"/>
    <property type="match status" value="1"/>
</dbReference>
<comment type="caution">
    <text evidence="14">The sequence shown here is derived from an EMBL/GenBank/DDBJ whole genome shotgun (WGS) entry which is preliminary data.</text>
</comment>
<dbReference type="FunFam" id="1.20.1640.10:FF:000024">
    <property type="entry name" value="Multifunctional fusion protein"/>
    <property type="match status" value="1"/>
</dbReference>
<dbReference type="HAMAP" id="MF_01464_B">
    <property type="entry name" value="SecF_B"/>
    <property type="match status" value="1"/>
</dbReference>
<keyword evidence="2 12" id="KW-0813">Transport</keyword>